<dbReference type="OrthoDB" id="3034515at2759"/>
<reference evidence="2" key="1">
    <citation type="submission" date="2020-11" db="EMBL/GenBank/DDBJ databases">
        <authorList>
            <consortium name="DOE Joint Genome Institute"/>
            <person name="Ahrendt S."/>
            <person name="Riley R."/>
            <person name="Andreopoulos W."/>
            <person name="Labutti K."/>
            <person name="Pangilinan J."/>
            <person name="Ruiz-Duenas F.J."/>
            <person name="Barrasa J.M."/>
            <person name="Sanchez-Garcia M."/>
            <person name="Camarero S."/>
            <person name="Miyauchi S."/>
            <person name="Serrano A."/>
            <person name="Linde D."/>
            <person name="Babiker R."/>
            <person name="Drula E."/>
            <person name="Ayuso-Fernandez I."/>
            <person name="Pacheco R."/>
            <person name="Padilla G."/>
            <person name="Ferreira P."/>
            <person name="Barriuso J."/>
            <person name="Kellner H."/>
            <person name="Castanera R."/>
            <person name="Alfaro M."/>
            <person name="Ramirez L."/>
            <person name="Pisabarro A.G."/>
            <person name="Kuo A."/>
            <person name="Tritt A."/>
            <person name="Lipzen A."/>
            <person name="He G."/>
            <person name="Yan M."/>
            <person name="Ng V."/>
            <person name="Cullen D."/>
            <person name="Martin F."/>
            <person name="Rosso M.-N."/>
            <person name="Henrissat B."/>
            <person name="Hibbett D."/>
            <person name="Martinez A.T."/>
            <person name="Grigoriev I.V."/>
        </authorList>
    </citation>
    <scope>NUCLEOTIDE SEQUENCE</scope>
    <source>
        <strain evidence="2">AH 40177</strain>
    </source>
</reference>
<evidence type="ECO:0000256" key="1">
    <source>
        <dbReference type="SAM" id="MobiDB-lite"/>
    </source>
</evidence>
<dbReference type="Proteomes" id="UP000772434">
    <property type="component" value="Unassembled WGS sequence"/>
</dbReference>
<protein>
    <submittedName>
        <fullName evidence="2">Uncharacterized protein</fullName>
    </submittedName>
</protein>
<comment type="caution">
    <text evidence="2">The sequence shown here is derived from an EMBL/GenBank/DDBJ whole genome shotgun (WGS) entry which is preliminary data.</text>
</comment>
<dbReference type="AlphaFoldDB" id="A0A9P5U527"/>
<evidence type="ECO:0000313" key="3">
    <source>
        <dbReference type="Proteomes" id="UP000772434"/>
    </source>
</evidence>
<accession>A0A9P5U527</accession>
<evidence type="ECO:0000313" key="2">
    <source>
        <dbReference type="EMBL" id="KAF9066229.1"/>
    </source>
</evidence>
<dbReference type="EMBL" id="JADNRY010000090">
    <property type="protein sequence ID" value="KAF9066229.1"/>
    <property type="molecule type" value="Genomic_DNA"/>
</dbReference>
<proteinExistence type="predicted"/>
<keyword evidence="3" id="KW-1185">Reference proteome</keyword>
<organism evidence="2 3">
    <name type="scientific">Rhodocollybia butyracea</name>
    <dbReference type="NCBI Taxonomy" id="206335"/>
    <lineage>
        <taxon>Eukaryota</taxon>
        <taxon>Fungi</taxon>
        <taxon>Dikarya</taxon>
        <taxon>Basidiomycota</taxon>
        <taxon>Agaricomycotina</taxon>
        <taxon>Agaricomycetes</taxon>
        <taxon>Agaricomycetidae</taxon>
        <taxon>Agaricales</taxon>
        <taxon>Marasmiineae</taxon>
        <taxon>Omphalotaceae</taxon>
        <taxon>Rhodocollybia</taxon>
    </lineage>
</organism>
<feature type="compositionally biased region" description="Polar residues" evidence="1">
    <location>
        <begin position="542"/>
        <end position="551"/>
    </location>
</feature>
<feature type="region of interest" description="Disordered" evidence="1">
    <location>
        <begin position="496"/>
        <end position="551"/>
    </location>
</feature>
<sequence>MADSSTVNFEQSEPNINKKHSCVLQTFRDIDFQSGTTLHDQVEALSTKLFSNLSPLTASMNHALIMHSKPIPDPITTLIRECSGRQDLWIMSEDHDIVLVSFVAKISPYPLDSKLGAYLDMDGFNGTIGVDSFRRACAKIYLSEPCAPTECSNETQEIYQKNKERFFDLLNFLQDNTTQYMDHNAKEDSEFQPKFFGAYNDNEVVERLYPNHTEPLGISTWEDIHRLGHFGLVCKTVNIFENVPSNSTKAKTSVQLMKFYGGVPDPAKLRAAEREKNMRAFDVQYPLEAIEDIHDRKLGHWPDPDGLIRTLAGNNDFSDVTLRIPAMYDSKGALVHPIDYEGVFEPGSMVHVTLSHRMSDITKGLDGGPVSNPNRLCSNVIESMRILSDNPGDLRLWMHGDAINERNRIMQEVDNKVAEDAIRYQIHKEERDRTKDTPLKASEVSLQKPYSLTNLHLQSAITCSIAAGDTTLTSSDSSSSTLLSSISNVVEAVQPTASSFSSAVSNKEEDSSPRKRRPTTEVIPVGVKGRGHGDSKRPKQGAGSTSVDTNV</sequence>
<feature type="compositionally biased region" description="Polar residues" evidence="1">
    <location>
        <begin position="496"/>
        <end position="505"/>
    </location>
</feature>
<gene>
    <name evidence="2" type="ORF">BDP27DRAFT_1424011</name>
</gene>
<name>A0A9P5U527_9AGAR</name>